<protein>
    <recommendedName>
        <fullName evidence="1">DUF4283 domain-containing protein</fullName>
    </recommendedName>
</protein>
<accession>A0AAW2U8U6</accession>
<reference evidence="2" key="1">
    <citation type="submission" date="2020-06" db="EMBL/GenBank/DDBJ databases">
        <authorList>
            <person name="Li T."/>
            <person name="Hu X."/>
            <person name="Zhang T."/>
            <person name="Song X."/>
            <person name="Zhang H."/>
            <person name="Dai N."/>
            <person name="Sheng W."/>
            <person name="Hou X."/>
            <person name="Wei L."/>
        </authorList>
    </citation>
    <scope>NUCLEOTIDE SEQUENCE</scope>
    <source>
        <strain evidence="2">G02</strain>
        <tissue evidence="2">Leaf</tissue>
    </source>
</reference>
<proteinExistence type="predicted"/>
<organism evidence="2">
    <name type="scientific">Sesamum radiatum</name>
    <name type="common">Black benniseed</name>
    <dbReference type="NCBI Taxonomy" id="300843"/>
    <lineage>
        <taxon>Eukaryota</taxon>
        <taxon>Viridiplantae</taxon>
        <taxon>Streptophyta</taxon>
        <taxon>Embryophyta</taxon>
        <taxon>Tracheophyta</taxon>
        <taxon>Spermatophyta</taxon>
        <taxon>Magnoliopsida</taxon>
        <taxon>eudicotyledons</taxon>
        <taxon>Gunneridae</taxon>
        <taxon>Pentapetalae</taxon>
        <taxon>asterids</taxon>
        <taxon>lamiids</taxon>
        <taxon>Lamiales</taxon>
        <taxon>Pedaliaceae</taxon>
        <taxon>Sesamum</taxon>
    </lineage>
</organism>
<dbReference type="AlphaFoldDB" id="A0AAW2U8U6"/>
<dbReference type="EMBL" id="JACGWJ010000006">
    <property type="protein sequence ID" value="KAL0413619.1"/>
    <property type="molecule type" value="Genomic_DNA"/>
</dbReference>
<dbReference type="Pfam" id="PF14111">
    <property type="entry name" value="DUF4283"/>
    <property type="match status" value="1"/>
</dbReference>
<evidence type="ECO:0000313" key="2">
    <source>
        <dbReference type="EMBL" id="KAL0413619.1"/>
    </source>
</evidence>
<sequence>MLFFLASFAGTTVDDCPGSGVLRKIVIGCAFFNSLTMDADLENLGAALKLSENENNGVVVPLGVWHRESDVEGLFIVGRILSSRSFHPDALKQTLHLSFNPVKGMDFKLLDNNRFLLRFYHPLDYKRVLEGCPWAFQKNLIILHPLAADEHPQQINLD</sequence>
<reference evidence="2" key="2">
    <citation type="journal article" date="2024" name="Plant">
        <title>Genomic evolution and insights into agronomic trait innovations of Sesamum species.</title>
        <authorList>
            <person name="Miao H."/>
            <person name="Wang L."/>
            <person name="Qu L."/>
            <person name="Liu H."/>
            <person name="Sun Y."/>
            <person name="Le M."/>
            <person name="Wang Q."/>
            <person name="Wei S."/>
            <person name="Zheng Y."/>
            <person name="Lin W."/>
            <person name="Duan Y."/>
            <person name="Cao H."/>
            <person name="Xiong S."/>
            <person name="Wang X."/>
            <person name="Wei L."/>
            <person name="Li C."/>
            <person name="Ma Q."/>
            <person name="Ju M."/>
            <person name="Zhao R."/>
            <person name="Li G."/>
            <person name="Mu C."/>
            <person name="Tian Q."/>
            <person name="Mei H."/>
            <person name="Zhang T."/>
            <person name="Gao T."/>
            <person name="Zhang H."/>
        </authorList>
    </citation>
    <scope>NUCLEOTIDE SEQUENCE</scope>
    <source>
        <strain evidence="2">G02</strain>
    </source>
</reference>
<gene>
    <name evidence="2" type="ORF">Sradi_1563600</name>
</gene>
<evidence type="ECO:0000259" key="1">
    <source>
        <dbReference type="Pfam" id="PF14111"/>
    </source>
</evidence>
<feature type="domain" description="DUF4283" evidence="1">
    <location>
        <begin position="74"/>
        <end position="153"/>
    </location>
</feature>
<comment type="caution">
    <text evidence="2">The sequence shown here is derived from an EMBL/GenBank/DDBJ whole genome shotgun (WGS) entry which is preliminary data.</text>
</comment>
<dbReference type="InterPro" id="IPR025558">
    <property type="entry name" value="DUF4283"/>
</dbReference>
<name>A0AAW2U8U6_SESRA</name>